<keyword evidence="2" id="KW-0812">Transmembrane</keyword>
<accession>A0A0B2WKP6</accession>
<protein>
    <submittedName>
        <fullName evidence="3">Uncharacterized protein</fullName>
    </submittedName>
</protein>
<comment type="caution">
    <text evidence="3">The sequence shown here is derived from an EMBL/GenBank/DDBJ whole genome shotgun (WGS) entry which is preliminary data.</text>
</comment>
<dbReference type="Proteomes" id="UP000030816">
    <property type="component" value="Unassembled WGS sequence"/>
</dbReference>
<dbReference type="OrthoDB" id="2386090at2759"/>
<feature type="transmembrane region" description="Helical" evidence="2">
    <location>
        <begin position="82"/>
        <end position="105"/>
    </location>
</feature>
<evidence type="ECO:0000313" key="3">
    <source>
        <dbReference type="EMBL" id="KHN94513.1"/>
    </source>
</evidence>
<keyword evidence="4" id="KW-1185">Reference proteome</keyword>
<reference evidence="3 4" key="1">
    <citation type="journal article" date="2014" name="Proc. Natl. Acad. Sci. U.S.A.">
        <title>Trajectory and genomic determinants of fungal-pathogen speciation and host adaptation.</title>
        <authorList>
            <person name="Hu X."/>
            <person name="Xiao G."/>
            <person name="Zheng P."/>
            <person name="Shang Y."/>
            <person name="Su Y."/>
            <person name="Zhang X."/>
            <person name="Liu X."/>
            <person name="Zhan S."/>
            <person name="St Leger R.J."/>
            <person name="Wang C."/>
        </authorList>
    </citation>
    <scope>NUCLEOTIDE SEQUENCE [LARGE SCALE GENOMIC DNA]</scope>
    <source>
        <strain evidence="3 4">ARSEF 1941</strain>
    </source>
</reference>
<evidence type="ECO:0000256" key="2">
    <source>
        <dbReference type="SAM" id="Phobius"/>
    </source>
</evidence>
<feature type="transmembrane region" description="Helical" evidence="2">
    <location>
        <begin position="117"/>
        <end position="136"/>
    </location>
</feature>
<dbReference type="HOGENOM" id="CLU_079418_0_0_1"/>
<dbReference type="GeneID" id="63742023"/>
<keyword evidence="2" id="KW-0472">Membrane</keyword>
<keyword evidence="2" id="KW-1133">Transmembrane helix</keyword>
<dbReference type="RefSeq" id="XP_040675579.1">
    <property type="nucleotide sequence ID" value="XM_040826366.1"/>
</dbReference>
<name>A0A0B2WKP6_METAS</name>
<feature type="region of interest" description="Disordered" evidence="1">
    <location>
        <begin position="236"/>
        <end position="255"/>
    </location>
</feature>
<gene>
    <name evidence="3" type="ORF">MAM_07568</name>
</gene>
<evidence type="ECO:0000256" key="1">
    <source>
        <dbReference type="SAM" id="MobiDB-lite"/>
    </source>
</evidence>
<sequence>MIAPRIPAAAKAAFRSPIWTPLRPHSQWQRTSQLRNPHPSLLTRLPKLLRPLTQQAKSIAHGDKDYEIPERLLIYHAGTGRITFLAMLKLTALLMGAFFTLLVVPSYVRAEKPLQDTAAAAACGVVPMLFVAYSTAPFVTHMHVHLPAAARASPAVLKRFVAAMPPGTRLTLTTMSSFTAKPRCSAVRVGELRAAVPGTRFGLVNYVRDVEAEDARRKWYMYRAVRSFYVQDARARHQAKKQKQQQRQQQLGEKGKATATVVHTWIWDAARDKIAKRERAAAGSV</sequence>
<evidence type="ECO:0000313" key="4">
    <source>
        <dbReference type="Proteomes" id="UP000030816"/>
    </source>
</evidence>
<organism evidence="3 4">
    <name type="scientific">Metarhizium album (strain ARSEF 1941)</name>
    <dbReference type="NCBI Taxonomy" id="1081103"/>
    <lineage>
        <taxon>Eukaryota</taxon>
        <taxon>Fungi</taxon>
        <taxon>Dikarya</taxon>
        <taxon>Ascomycota</taxon>
        <taxon>Pezizomycotina</taxon>
        <taxon>Sordariomycetes</taxon>
        <taxon>Hypocreomycetidae</taxon>
        <taxon>Hypocreales</taxon>
        <taxon>Clavicipitaceae</taxon>
        <taxon>Metarhizium</taxon>
    </lineage>
</organism>
<dbReference type="AlphaFoldDB" id="A0A0B2WKP6"/>
<dbReference type="EMBL" id="AZHE01000033">
    <property type="protein sequence ID" value="KHN94513.1"/>
    <property type="molecule type" value="Genomic_DNA"/>
</dbReference>
<proteinExistence type="predicted"/>